<dbReference type="Proteomes" id="UP001159042">
    <property type="component" value="Unassembled WGS sequence"/>
</dbReference>
<dbReference type="InterPro" id="IPR044926">
    <property type="entry name" value="RGS_subdomain_2"/>
</dbReference>
<dbReference type="InterPro" id="IPR036305">
    <property type="entry name" value="RGS_sf"/>
</dbReference>
<dbReference type="Pfam" id="PF08628">
    <property type="entry name" value="Nexin_C"/>
    <property type="match status" value="1"/>
</dbReference>
<name>A0AAV8VBR2_9CUCU</name>
<dbReference type="PROSITE" id="PS51207">
    <property type="entry name" value="PXA"/>
    <property type="match status" value="1"/>
</dbReference>
<protein>
    <recommendedName>
        <fullName evidence="7">Sorting nexin-14-like</fullName>
    </recommendedName>
</protein>
<gene>
    <name evidence="5" type="ORF">NQ315_005968</name>
</gene>
<sequence length="892" mass="102202">MVSKDILRTANLISNNKFIKSSVILITLFVVIIGISTSYLSALFIYACYILGYIAALFILKYPNKVTEGIQRILSFYHGGVSIKKTLRYSCSICNDLSCDRHRCSTSVTPWKHIQVKKELNDSVEKFYNRIIENFISSWYGQFTEDLDFPNELRYSLRYASAAVINRLLEVDVAALIANKLIPCVVKHIDDYKYIQQIINLRGGRFDEVAIEYLGKRMHVAVTNRKNELVYLQHLVSSLLSSILPESYLKCRNYRVIIREILAGWLFLPLMDVLADPNVLNYVVILAVNHKSKKTAKNSTENAVMVNFLENFAAVDDRVSPFATNLNKIKNNTDLLYSFMQFLKKQEHVHLLQFCLDVDDFNTKLLTPNLSKKQLEELHSDATKLYKDYLDKESVNFIGCSDDILADFCQLISETHITEKLRKLSKLLYRAYDYTFNELESIWLPQFFHSNEFYSYICGYKAVTAYNKPNRSMLNNFGSPIRDRSKRYESTSQGTVAKISSGLVKIKGVLKTNQPIEGSFFPLETQTIEDHTVEDILLAECKTLFRDLSTWKVTIPSYQASPSNKVIYFYVNVERLDILADNSRRSWIVLRKDQDFYTLKAKLVEFHGENEICDSPLPSRKAGSSVDTRMAKYEEFLKKLLGKSTLRGTTSAPNIQDFGNIYQSVAHKLRKEKGQHLDSFMAAFLNSTGSSQQEKLDWAEVGEEFDTLMKNGNANISFPKTYRNYIFNDNFGVKYTSLKDTMSGSYNTGGFTEIKHIFNIPNGFLKIYISLCCVAQQIVDSAFHLLIGHKLKTSLSQYNLAILVRLLEDAVFNHHVSPTKDELEKRKNRAFTELEQVVPKLVSKILGPGIKNGLKVLLEIMQNPHYNKQLAYNLLDLVLIELYPDLEKSVGK</sequence>
<feature type="domain" description="PXA" evidence="4">
    <location>
        <begin position="117"/>
        <end position="293"/>
    </location>
</feature>
<keyword evidence="6" id="KW-1185">Reference proteome</keyword>
<dbReference type="GO" id="GO:0097352">
    <property type="term" value="P:autophagosome maturation"/>
    <property type="evidence" value="ECO:0007669"/>
    <property type="project" value="TreeGrafter"/>
</dbReference>
<dbReference type="AlphaFoldDB" id="A0AAV8VBR2"/>
<reference evidence="5 6" key="1">
    <citation type="journal article" date="2023" name="Insect Mol. Biol.">
        <title>Genome sequencing provides insights into the evolution of gene families encoding plant cell wall-degrading enzymes in longhorned beetles.</title>
        <authorList>
            <person name="Shin N.R."/>
            <person name="Okamura Y."/>
            <person name="Kirsch R."/>
            <person name="Pauchet Y."/>
        </authorList>
    </citation>
    <scope>NUCLEOTIDE SEQUENCE [LARGE SCALE GENOMIC DNA]</scope>
    <source>
        <strain evidence="5">EAD_L_NR</strain>
    </source>
</reference>
<evidence type="ECO:0000256" key="1">
    <source>
        <dbReference type="ARBA" id="ARBA00010883"/>
    </source>
</evidence>
<dbReference type="PROSITE" id="PS50132">
    <property type="entry name" value="RGS"/>
    <property type="match status" value="1"/>
</dbReference>
<dbReference type="PANTHER" id="PTHR22775:SF44">
    <property type="entry name" value="SORTING NEXIN-14"/>
    <property type="match status" value="1"/>
</dbReference>
<proteinExistence type="inferred from homology"/>
<accession>A0AAV8VBR2</accession>
<dbReference type="Pfam" id="PF02194">
    <property type="entry name" value="PXA"/>
    <property type="match status" value="1"/>
</dbReference>
<keyword evidence="2" id="KW-0472">Membrane</keyword>
<feature type="transmembrane region" description="Helical" evidence="2">
    <location>
        <begin position="18"/>
        <end position="37"/>
    </location>
</feature>
<organism evidence="5 6">
    <name type="scientific">Exocentrus adspersus</name>
    <dbReference type="NCBI Taxonomy" id="1586481"/>
    <lineage>
        <taxon>Eukaryota</taxon>
        <taxon>Metazoa</taxon>
        <taxon>Ecdysozoa</taxon>
        <taxon>Arthropoda</taxon>
        <taxon>Hexapoda</taxon>
        <taxon>Insecta</taxon>
        <taxon>Pterygota</taxon>
        <taxon>Neoptera</taxon>
        <taxon>Endopterygota</taxon>
        <taxon>Coleoptera</taxon>
        <taxon>Polyphaga</taxon>
        <taxon>Cucujiformia</taxon>
        <taxon>Chrysomeloidea</taxon>
        <taxon>Cerambycidae</taxon>
        <taxon>Lamiinae</taxon>
        <taxon>Acanthocinini</taxon>
        <taxon>Exocentrus</taxon>
    </lineage>
</organism>
<dbReference type="InterPro" id="IPR016137">
    <property type="entry name" value="RGS"/>
</dbReference>
<evidence type="ECO:0000313" key="5">
    <source>
        <dbReference type="EMBL" id="KAJ8911435.1"/>
    </source>
</evidence>
<dbReference type="SUPFAM" id="SSF64268">
    <property type="entry name" value="PX domain"/>
    <property type="match status" value="1"/>
</dbReference>
<dbReference type="Gene3D" id="1.10.167.10">
    <property type="entry name" value="Regulator of G-protein Signalling 4, domain 2"/>
    <property type="match status" value="1"/>
</dbReference>
<dbReference type="InterPro" id="IPR003114">
    <property type="entry name" value="Phox_assoc"/>
</dbReference>
<comment type="similarity">
    <text evidence="1">Belongs to the sorting nexin family.</text>
</comment>
<dbReference type="GO" id="GO:0035091">
    <property type="term" value="F:phosphatidylinositol binding"/>
    <property type="evidence" value="ECO:0007669"/>
    <property type="project" value="InterPro"/>
</dbReference>
<dbReference type="GO" id="GO:0005770">
    <property type="term" value="C:late endosome"/>
    <property type="evidence" value="ECO:0007669"/>
    <property type="project" value="TreeGrafter"/>
</dbReference>
<evidence type="ECO:0008006" key="7">
    <source>
        <dbReference type="Google" id="ProtNLM"/>
    </source>
</evidence>
<evidence type="ECO:0000259" key="3">
    <source>
        <dbReference type="PROSITE" id="PS50132"/>
    </source>
</evidence>
<evidence type="ECO:0000256" key="2">
    <source>
        <dbReference type="SAM" id="Phobius"/>
    </source>
</evidence>
<dbReference type="InterPro" id="IPR013937">
    <property type="entry name" value="Sorting_nexin_C"/>
</dbReference>
<dbReference type="SMART" id="SM00313">
    <property type="entry name" value="PXA"/>
    <property type="match status" value="1"/>
</dbReference>
<dbReference type="InterPro" id="IPR036871">
    <property type="entry name" value="PX_dom_sf"/>
</dbReference>
<dbReference type="SMART" id="SM00315">
    <property type="entry name" value="RGS"/>
    <property type="match status" value="1"/>
</dbReference>
<dbReference type="Pfam" id="PF00615">
    <property type="entry name" value="RGS"/>
    <property type="match status" value="1"/>
</dbReference>
<feature type="domain" description="RGS" evidence="3">
    <location>
        <begin position="325"/>
        <end position="457"/>
    </location>
</feature>
<dbReference type="SUPFAM" id="SSF48097">
    <property type="entry name" value="Regulator of G-protein signaling, RGS"/>
    <property type="match status" value="1"/>
</dbReference>
<dbReference type="EMBL" id="JANEYG010000193">
    <property type="protein sequence ID" value="KAJ8911435.1"/>
    <property type="molecule type" value="Genomic_DNA"/>
</dbReference>
<dbReference type="PANTHER" id="PTHR22775">
    <property type="entry name" value="SORTING NEXIN"/>
    <property type="match status" value="1"/>
</dbReference>
<evidence type="ECO:0000313" key="6">
    <source>
        <dbReference type="Proteomes" id="UP001159042"/>
    </source>
</evidence>
<keyword evidence="2" id="KW-1133">Transmembrane helix</keyword>
<keyword evidence="2" id="KW-0812">Transmembrane</keyword>
<evidence type="ECO:0000259" key="4">
    <source>
        <dbReference type="PROSITE" id="PS51207"/>
    </source>
</evidence>
<comment type="caution">
    <text evidence="5">The sequence shown here is derived from an EMBL/GenBank/DDBJ whole genome shotgun (WGS) entry which is preliminary data.</text>
</comment>
<dbReference type="Gene3D" id="3.30.1520.10">
    <property type="entry name" value="Phox-like domain"/>
    <property type="match status" value="1"/>
</dbReference>